<evidence type="ECO:0000313" key="3">
    <source>
        <dbReference type="EMBL" id="KAK7002193.1"/>
    </source>
</evidence>
<feature type="compositionally biased region" description="Low complexity" evidence="1">
    <location>
        <begin position="299"/>
        <end position="316"/>
    </location>
</feature>
<accession>A0AAW0A8A2</accession>
<keyword evidence="4" id="KW-1185">Reference proteome</keyword>
<keyword evidence="2" id="KW-1133">Transmembrane helix</keyword>
<proteinExistence type="predicted"/>
<name>A0AAW0A8A2_9AGAR</name>
<organism evidence="3 4">
    <name type="scientific">Favolaschia claudopus</name>
    <dbReference type="NCBI Taxonomy" id="2862362"/>
    <lineage>
        <taxon>Eukaryota</taxon>
        <taxon>Fungi</taxon>
        <taxon>Dikarya</taxon>
        <taxon>Basidiomycota</taxon>
        <taxon>Agaricomycotina</taxon>
        <taxon>Agaricomycetes</taxon>
        <taxon>Agaricomycetidae</taxon>
        <taxon>Agaricales</taxon>
        <taxon>Marasmiineae</taxon>
        <taxon>Mycenaceae</taxon>
        <taxon>Favolaschia</taxon>
    </lineage>
</organism>
<reference evidence="3 4" key="1">
    <citation type="journal article" date="2024" name="J Genomics">
        <title>Draft genome sequencing and assembly of Favolaschia claudopus CIRM-BRFM 2984 isolated from oak limbs.</title>
        <authorList>
            <person name="Navarro D."/>
            <person name="Drula E."/>
            <person name="Chaduli D."/>
            <person name="Cazenave R."/>
            <person name="Ahrendt S."/>
            <person name="Wang J."/>
            <person name="Lipzen A."/>
            <person name="Daum C."/>
            <person name="Barry K."/>
            <person name="Grigoriev I.V."/>
            <person name="Favel A."/>
            <person name="Rosso M.N."/>
            <person name="Martin F."/>
        </authorList>
    </citation>
    <scope>NUCLEOTIDE SEQUENCE [LARGE SCALE GENOMIC DNA]</scope>
    <source>
        <strain evidence="3 4">CIRM-BRFM 2984</strain>
    </source>
</reference>
<protein>
    <recommendedName>
        <fullName evidence="5">Transmembrane protein</fullName>
    </recommendedName>
</protein>
<feature type="region of interest" description="Disordered" evidence="1">
    <location>
        <begin position="299"/>
        <end position="339"/>
    </location>
</feature>
<dbReference type="Gene3D" id="2.60.120.260">
    <property type="entry name" value="Galactose-binding domain-like"/>
    <property type="match status" value="2"/>
</dbReference>
<dbReference type="EMBL" id="JAWWNJ010000079">
    <property type="protein sequence ID" value="KAK7002193.1"/>
    <property type="molecule type" value="Genomic_DNA"/>
</dbReference>
<evidence type="ECO:0000256" key="1">
    <source>
        <dbReference type="SAM" id="MobiDB-lite"/>
    </source>
</evidence>
<feature type="transmembrane region" description="Helical" evidence="2">
    <location>
        <begin position="349"/>
        <end position="368"/>
    </location>
</feature>
<keyword evidence="2" id="KW-0812">Transmembrane</keyword>
<dbReference type="Proteomes" id="UP001362999">
    <property type="component" value="Unassembled WGS sequence"/>
</dbReference>
<feature type="compositionally biased region" description="Low complexity" evidence="1">
    <location>
        <begin position="324"/>
        <end position="339"/>
    </location>
</feature>
<gene>
    <name evidence="3" type="ORF">R3P38DRAFT_3604983</name>
</gene>
<evidence type="ECO:0000313" key="4">
    <source>
        <dbReference type="Proteomes" id="UP001362999"/>
    </source>
</evidence>
<keyword evidence="2" id="KW-0472">Membrane</keyword>
<comment type="caution">
    <text evidence="3">The sequence shown here is derived from an EMBL/GenBank/DDBJ whole genome shotgun (WGS) entry which is preliminary data.</text>
</comment>
<evidence type="ECO:0000256" key="2">
    <source>
        <dbReference type="SAM" id="Phobius"/>
    </source>
</evidence>
<sequence length="438" mass="47688">MISPRQRIIDDTDPVIQYSPNDWSVADPQSLQTGNFGPIFHDTSHFSDSSNSSISFPFNANLIDRLTGTSISVYGTINTSTTNDITDPTWDCLVDRVKIPNGQDTFASQENNWLLCSQPNLPPGPHVLTIQVHSQGQPFYFDYLAYTPLSPDSDASVGFQSADPEPRRWVYSPTDAAVSFGPGWRPFGGENGTNEHGSQVSVSFYGTQIVPYGFIPTEFPHSASWATYTMDDGTPINFTLPGLSPSATTTQYFMRLVTLHTVSSGLHTLVITYGGDLDHTPLCIGGFYVTDASTTQFPSESAESSILPSPSHSSTPANLPPATSISGSPSRSNSPNPTNHIKPASLPNILIGGILAFFLLASLAFYWIRRRRRGRIPHNPTSLVPYVMSGADIPRRAGLRRTSDLRTVIVRAKMQMPPVSSSESHVAVEHPPPGYSLE</sequence>
<evidence type="ECO:0008006" key="5">
    <source>
        <dbReference type="Google" id="ProtNLM"/>
    </source>
</evidence>
<dbReference type="AlphaFoldDB" id="A0AAW0A8A2"/>